<organism evidence="1 2">
    <name type="scientific">Komagataella pastoris</name>
    <name type="common">Yeast</name>
    <name type="synonym">Pichia pastoris</name>
    <dbReference type="NCBI Taxonomy" id="4922"/>
    <lineage>
        <taxon>Eukaryota</taxon>
        <taxon>Fungi</taxon>
        <taxon>Dikarya</taxon>
        <taxon>Ascomycota</taxon>
        <taxon>Saccharomycotina</taxon>
        <taxon>Pichiomycetes</taxon>
        <taxon>Pichiales</taxon>
        <taxon>Pichiaceae</taxon>
        <taxon>Komagataella</taxon>
    </lineage>
</organism>
<dbReference type="EMBL" id="CP014587">
    <property type="protein sequence ID" value="ANZ77417.1"/>
    <property type="molecule type" value="Genomic_DNA"/>
</dbReference>
<dbReference type="AlphaFoldDB" id="A0A1B2JHA0"/>
<evidence type="ECO:0000313" key="2">
    <source>
        <dbReference type="Proteomes" id="UP000094565"/>
    </source>
</evidence>
<reference evidence="1 2" key="1">
    <citation type="submission" date="2016-02" db="EMBL/GenBank/DDBJ databases">
        <title>Comparative genomic and transcriptomic foundation for Pichia pastoris.</title>
        <authorList>
            <person name="Love K.R."/>
            <person name="Shah K.A."/>
            <person name="Whittaker C.A."/>
            <person name="Wu J."/>
            <person name="Bartlett M.C."/>
            <person name="Ma D."/>
            <person name="Leeson R.L."/>
            <person name="Priest M."/>
            <person name="Young S.K."/>
            <person name="Love J.C."/>
        </authorList>
    </citation>
    <scope>NUCLEOTIDE SEQUENCE [LARGE SCALE GENOMIC DNA]</scope>
    <source>
        <strain evidence="1 2">ATCC 28485</strain>
    </source>
</reference>
<name>A0A1B2JHA0_PICPA</name>
<dbReference type="OrthoDB" id="4073795at2759"/>
<proteinExistence type="predicted"/>
<protein>
    <submittedName>
        <fullName evidence="1">BA75_04445T0</fullName>
    </submittedName>
</protein>
<gene>
    <name evidence="1" type="ORF">ATY40_BA7504445</name>
</gene>
<keyword evidence="2" id="KW-1185">Reference proteome</keyword>
<evidence type="ECO:0000313" key="1">
    <source>
        <dbReference type="EMBL" id="ANZ77417.1"/>
    </source>
</evidence>
<accession>A0A1B2JHA0</accession>
<dbReference type="Proteomes" id="UP000094565">
    <property type="component" value="Chromosome 4"/>
</dbReference>
<sequence>MRDLSVFIIYLTPLSLLPEPEIQSIMLSLPDDIITFMLNVKLLSRKDLISISLLNKDYRKRFEPILFDRIKLTWSQLNSTSNCSDAKQKLSLQKSLHRYFESFMYKDLVSFIRVHSDMNNFKQTSYGEWNTDLSPLNDCKFLKGLAIEVLTSSRCLKYQSALERSQIVSLRICSHSTTDDNASLFQLTHISTHFPNVSKLTLEGFLIDKDQYFMPSLNNSGKLSKLRDITLVNCQWEYPLSLFDIFCPFYNHSSLYTTSKTPEIIQPTSLCLKYTNSYSSFVLRERFKTFINTTADKVGSFKSYPAFYSNLKHLEISILNEEYHTHTSEYYYPNLSWLDLTARFAEDSSSSLINNLKSLKLIGWRVNNLELINQLFGSAFKPGTLERFSLYRVDDTDYPGNREIYALIDSLVNKPFLCHCKISVRYVNELM</sequence>